<keyword evidence="6" id="KW-0931">ER-Golgi transport</keyword>
<feature type="compositionally biased region" description="Basic and acidic residues" evidence="10">
    <location>
        <begin position="140"/>
        <end position="149"/>
    </location>
</feature>
<evidence type="ECO:0000256" key="11">
    <source>
        <dbReference type="SAM" id="Phobius"/>
    </source>
</evidence>
<name>A0A024S4L6_HYPJR</name>
<protein>
    <recommendedName>
        <fullName evidence="14">Synaptobrevin</fullName>
    </recommendedName>
</protein>
<evidence type="ECO:0000313" key="12">
    <source>
        <dbReference type="EMBL" id="ETR99161.1"/>
    </source>
</evidence>
<feature type="compositionally biased region" description="Low complexity" evidence="10">
    <location>
        <begin position="171"/>
        <end position="215"/>
    </location>
</feature>
<feature type="region of interest" description="Disordered" evidence="10">
    <location>
        <begin position="105"/>
        <end position="231"/>
    </location>
</feature>
<keyword evidence="3" id="KW-0813">Transport</keyword>
<keyword evidence="9 11" id="KW-0472">Membrane</keyword>
<gene>
    <name evidence="12" type="ORF">M419DRAFT_86935</name>
</gene>
<feature type="transmembrane region" description="Helical" evidence="11">
    <location>
        <begin position="309"/>
        <end position="333"/>
    </location>
</feature>
<dbReference type="GO" id="GO:0005484">
    <property type="term" value="F:SNAP receptor activity"/>
    <property type="evidence" value="ECO:0007669"/>
    <property type="project" value="TreeGrafter"/>
</dbReference>
<evidence type="ECO:0000256" key="2">
    <source>
        <dbReference type="ARBA" id="ARBA00007891"/>
    </source>
</evidence>
<dbReference type="PANTHER" id="PTHR13050:SF7">
    <property type="entry name" value="VESICLE TRANSPORT PROTEIN USE1"/>
    <property type="match status" value="1"/>
</dbReference>
<dbReference type="KEGG" id="trr:M419DRAFT_86935"/>
<evidence type="ECO:0000256" key="9">
    <source>
        <dbReference type="ARBA" id="ARBA00023136"/>
    </source>
</evidence>
<dbReference type="HOGENOM" id="CLU_027976_0_0_1"/>
<dbReference type="Proteomes" id="UP000024376">
    <property type="component" value="Unassembled WGS sequence"/>
</dbReference>
<keyword evidence="4 11" id="KW-0812">Transmembrane</keyword>
<dbReference type="GO" id="GO:0005789">
    <property type="term" value="C:endoplasmic reticulum membrane"/>
    <property type="evidence" value="ECO:0007669"/>
    <property type="project" value="UniProtKB-SubCell"/>
</dbReference>
<keyword evidence="7" id="KW-0653">Protein transport</keyword>
<dbReference type="OrthoDB" id="3231855at2759"/>
<dbReference type="EMBL" id="KI911158">
    <property type="protein sequence ID" value="ETR99161.1"/>
    <property type="molecule type" value="Genomic_DNA"/>
</dbReference>
<dbReference type="GO" id="GO:0031201">
    <property type="term" value="C:SNARE complex"/>
    <property type="evidence" value="ECO:0007669"/>
    <property type="project" value="TreeGrafter"/>
</dbReference>
<keyword evidence="5" id="KW-0256">Endoplasmic reticulum</keyword>
<comment type="similarity">
    <text evidence="2">Belongs to the USE1 family.</text>
</comment>
<feature type="compositionally biased region" description="Pro residues" evidence="10">
    <location>
        <begin position="153"/>
        <end position="170"/>
    </location>
</feature>
<reference evidence="13" key="1">
    <citation type="journal article" date="2013" name="Ind. Biotechnol.">
        <title>Comparative genomics analysis of Trichoderma reesei strains.</title>
        <authorList>
            <person name="Koike H."/>
            <person name="Aerts A."/>
            <person name="LaButti K."/>
            <person name="Grigoriev I.V."/>
            <person name="Baker S.E."/>
        </authorList>
    </citation>
    <scope>NUCLEOTIDE SEQUENCE [LARGE SCALE GENOMIC DNA]</scope>
    <source>
        <strain evidence="13">ATCC 56765 / BCRC 32924 / NRRL 11460 / Rut C-30</strain>
    </source>
</reference>
<comment type="subcellular location">
    <subcellularLocation>
        <location evidence="1">Endoplasmic reticulum membrane</location>
        <topology evidence="1">Single-pass type IV membrane protein</topology>
    </subcellularLocation>
</comment>
<accession>A0A024S4L6</accession>
<evidence type="ECO:0000256" key="10">
    <source>
        <dbReference type="SAM" id="MobiDB-lite"/>
    </source>
</evidence>
<proteinExistence type="inferred from homology"/>
<dbReference type="PANTHER" id="PTHR13050">
    <property type="entry name" value="USE1-LIKE PROTEIN"/>
    <property type="match status" value="1"/>
</dbReference>
<evidence type="ECO:0000256" key="8">
    <source>
        <dbReference type="ARBA" id="ARBA00022989"/>
    </source>
</evidence>
<evidence type="ECO:0000256" key="3">
    <source>
        <dbReference type="ARBA" id="ARBA00022448"/>
    </source>
</evidence>
<dbReference type="InterPro" id="IPR019150">
    <property type="entry name" value="Vesicle_transport_protein_Use1"/>
</dbReference>
<evidence type="ECO:0000256" key="5">
    <source>
        <dbReference type="ARBA" id="ARBA00022824"/>
    </source>
</evidence>
<evidence type="ECO:0008006" key="14">
    <source>
        <dbReference type="Google" id="ProtNLM"/>
    </source>
</evidence>
<dbReference type="GO" id="GO:0006890">
    <property type="term" value="P:retrograde vesicle-mediated transport, Golgi to endoplasmic reticulum"/>
    <property type="evidence" value="ECO:0007669"/>
    <property type="project" value="TreeGrafter"/>
</dbReference>
<evidence type="ECO:0000256" key="1">
    <source>
        <dbReference type="ARBA" id="ARBA00004163"/>
    </source>
</evidence>
<evidence type="ECO:0000256" key="7">
    <source>
        <dbReference type="ARBA" id="ARBA00022927"/>
    </source>
</evidence>
<evidence type="ECO:0000256" key="6">
    <source>
        <dbReference type="ARBA" id="ARBA00022892"/>
    </source>
</evidence>
<dbReference type="GO" id="GO:0015031">
    <property type="term" value="P:protein transport"/>
    <property type="evidence" value="ECO:0007669"/>
    <property type="project" value="UniProtKB-KW"/>
</dbReference>
<evidence type="ECO:0000256" key="4">
    <source>
        <dbReference type="ARBA" id="ARBA00022692"/>
    </source>
</evidence>
<sequence length="338" mass="37217">MALLHSLPDGEQPDLSPVELAQLLTRLKQSVLHPSPDRERRLRNSEFERTRVEANLQYARAALTKLEQTPLARRAELQSDLTLHRETLDLLFDRLDDLRKVRSARFEAKDSSEGEDLLGDIIHTPSESQDSRRSSNAPRVEGDYDDAIHNPEAPEPPSQAEPTPPEPPTTTPTTGTATAKAITSEQPSTQTTQTLRARASASSPTPSAHSTARSALFANRRKPASPETSTATAEAILDQQRAEQDAISSSILQMASALKESSKSFSATLEEDRTVLGAAGASMEKSELSMEAAQGRMGSLRRMTEGKGWWGRMILYAWVYGLMVVLVLLVFVFPKLRF</sequence>
<dbReference type="AlphaFoldDB" id="A0A024S4L6"/>
<organism evidence="12 13">
    <name type="scientific">Hypocrea jecorina (strain ATCC 56765 / BCRC 32924 / NRRL 11460 / Rut C-30)</name>
    <name type="common">Trichoderma reesei</name>
    <dbReference type="NCBI Taxonomy" id="1344414"/>
    <lineage>
        <taxon>Eukaryota</taxon>
        <taxon>Fungi</taxon>
        <taxon>Dikarya</taxon>
        <taxon>Ascomycota</taxon>
        <taxon>Pezizomycotina</taxon>
        <taxon>Sordariomycetes</taxon>
        <taxon>Hypocreomycetidae</taxon>
        <taxon>Hypocreales</taxon>
        <taxon>Hypocreaceae</taxon>
        <taxon>Trichoderma</taxon>
    </lineage>
</organism>
<evidence type="ECO:0000313" key="13">
    <source>
        <dbReference type="Proteomes" id="UP000024376"/>
    </source>
</evidence>
<keyword evidence="8 11" id="KW-1133">Transmembrane helix</keyword>